<name>A0A4Z2H5P7_9TELE</name>
<sequence>MTKEADCDVWLLDVREAPDVPQVHGVADHREQEVHLLAPGLSGLVQAGLLDHQSPEASRRRRGPGAFGARRGALPALRGAVGHLLPGAGGRALGDAVGQHRTAVFLPCFLLILLPSPLLPLFLILPVVHRQHARQHHIFRLHWRSAAAAWRSRRFRGGETRGMWLCCLTWRPSGGQRG</sequence>
<evidence type="ECO:0000313" key="2">
    <source>
        <dbReference type="EMBL" id="TNN60202.1"/>
    </source>
</evidence>
<dbReference type="Proteomes" id="UP000314294">
    <property type="component" value="Unassembled WGS sequence"/>
</dbReference>
<reference evidence="2 3" key="1">
    <citation type="submission" date="2019-03" db="EMBL/GenBank/DDBJ databases">
        <title>First draft genome of Liparis tanakae, snailfish: a comprehensive survey of snailfish specific genes.</title>
        <authorList>
            <person name="Kim W."/>
            <person name="Song I."/>
            <person name="Jeong J.-H."/>
            <person name="Kim D."/>
            <person name="Kim S."/>
            <person name="Ryu S."/>
            <person name="Song J.Y."/>
            <person name="Lee S.K."/>
        </authorList>
    </citation>
    <scope>NUCLEOTIDE SEQUENCE [LARGE SCALE GENOMIC DNA]</scope>
    <source>
        <tissue evidence="2">Muscle</tissue>
    </source>
</reference>
<dbReference type="EMBL" id="SRLO01000338">
    <property type="protein sequence ID" value="TNN60202.1"/>
    <property type="molecule type" value="Genomic_DNA"/>
</dbReference>
<keyword evidence="1" id="KW-0472">Membrane</keyword>
<keyword evidence="1" id="KW-1133">Transmembrane helix</keyword>
<keyword evidence="1" id="KW-0812">Transmembrane</keyword>
<organism evidence="2 3">
    <name type="scientific">Liparis tanakae</name>
    <name type="common">Tanaka's snailfish</name>
    <dbReference type="NCBI Taxonomy" id="230148"/>
    <lineage>
        <taxon>Eukaryota</taxon>
        <taxon>Metazoa</taxon>
        <taxon>Chordata</taxon>
        <taxon>Craniata</taxon>
        <taxon>Vertebrata</taxon>
        <taxon>Euteleostomi</taxon>
        <taxon>Actinopterygii</taxon>
        <taxon>Neopterygii</taxon>
        <taxon>Teleostei</taxon>
        <taxon>Neoteleostei</taxon>
        <taxon>Acanthomorphata</taxon>
        <taxon>Eupercaria</taxon>
        <taxon>Perciformes</taxon>
        <taxon>Cottioidei</taxon>
        <taxon>Cottales</taxon>
        <taxon>Liparidae</taxon>
        <taxon>Liparis</taxon>
    </lineage>
</organism>
<feature type="transmembrane region" description="Helical" evidence="1">
    <location>
        <begin position="104"/>
        <end position="128"/>
    </location>
</feature>
<gene>
    <name evidence="2" type="ORF">EYF80_029537</name>
</gene>
<evidence type="ECO:0000256" key="1">
    <source>
        <dbReference type="SAM" id="Phobius"/>
    </source>
</evidence>
<proteinExistence type="predicted"/>
<evidence type="ECO:0000313" key="3">
    <source>
        <dbReference type="Proteomes" id="UP000314294"/>
    </source>
</evidence>
<protein>
    <submittedName>
        <fullName evidence="2">Uncharacterized protein</fullName>
    </submittedName>
</protein>
<accession>A0A4Z2H5P7</accession>
<dbReference type="AlphaFoldDB" id="A0A4Z2H5P7"/>
<comment type="caution">
    <text evidence="2">The sequence shown here is derived from an EMBL/GenBank/DDBJ whole genome shotgun (WGS) entry which is preliminary data.</text>
</comment>
<keyword evidence="3" id="KW-1185">Reference proteome</keyword>